<gene>
    <name evidence="2" type="ORF">NDU88_003355</name>
</gene>
<protein>
    <submittedName>
        <fullName evidence="2">Uncharacterized protein</fullName>
    </submittedName>
</protein>
<keyword evidence="3" id="KW-1185">Reference proteome</keyword>
<proteinExistence type="predicted"/>
<evidence type="ECO:0000313" key="2">
    <source>
        <dbReference type="EMBL" id="KAJ1207965.1"/>
    </source>
</evidence>
<evidence type="ECO:0000313" key="3">
    <source>
        <dbReference type="Proteomes" id="UP001066276"/>
    </source>
</evidence>
<keyword evidence="1" id="KW-0812">Transmembrane</keyword>
<sequence>MQTDAMYQAMETTDADLQAPVTKRDIKVLLAEFYKDVTARHQDINNTIKGLNHCIQQSESPLDHEQVRPESLTPLAEGISAEEIRDAICYLPDRKASGQVAFLLHSILAALFAVILNDIITQALPKK</sequence>
<keyword evidence="1" id="KW-0472">Membrane</keyword>
<dbReference type="Proteomes" id="UP001066276">
    <property type="component" value="Chromosome 1_2"/>
</dbReference>
<feature type="transmembrane region" description="Helical" evidence="1">
    <location>
        <begin position="100"/>
        <end position="120"/>
    </location>
</feature>
<dbReference type="EMBL" id="JANPWB010000002">
    <property type="protein sequence ID" value="KAJ1207965.1"/>
    <property type="molecule type" value="Genomic_DNA"/>
</dbReference>
<organism evidence="2 3">
    <name type="scientific">Pleurodeles waltl</name>
    <name type="common">Iberian ribbed newt</name>
    <dbReference type="NCBI Taxonomy" id="8319"/>
    <lineage>
        <taxon>Eukaryota</taxon>
        <taxon>Metazoa</taxon>
        <taxon>Chordata</taxon>
        <taxon>Craniata</taxon>
        <taxon>Vertebrata</taxon>
        <taxon>Euteleostomi</taxon>
        <taxon>Amphibia</taxon>
        <taxon>Batrachia</taxon>
        <taxon>Caudata</taxon>
        <taxon>Salamandroidea</taxon>
        <taxon>Salamandridae</taxon>
        <taxon>Pleurodelinae</taxon>
        <taxon>Pleurodeles</taxon>
    </lineage>
</organism>
<accession>A0AAV7W1W3</accession>
<keyword evidence="1" id="KW-1133">Transmembrane helix</keyword>
<reference evidence="2" key="1">
    <citation type="journal article" date="2022" name="bioRxiv">
        <title>Sequencing and chromosome-scale assembly of the giantPleurodeles waltlgenome.</title>
        <authorList>
            <person name="Brown T."/>
            <person name="Elewa A."/>
            <person name="Iarovenko S."/>
            <person name="Subramanian E."/>
            <person name="Araus A.J."/>
            <person name="Petzold A."/>
            <person name="Susuki M."/>
            <person name="Suzuki K.-i.T."/>
            <person name="Hayashi T."/>
            <person name="Toyoda A."/>
            <person name="Oliveira C."/>
            <person name="Osipova E."/>
            <person name="Leigh N.D."/>
            <person name="Simon A."/>
            <person name="Yun M.H."/>
        </authorList>
    </citation>
    <scope>NUCLEOTIDE SEQUENCE</scope>
    <source>
        <strain evidence="2">20211129_DDA</strain>
        <tissue evidence="2">Liver</tissue>
    </source>
</reference>
<evidence type="ECO:0000256" key="1">
    <source>
        <dbReference type="SAM" id="Phobius"/>
    </source>
</evidence>
<dbReference type="AlphaFoldDB" id="A0AAV7W1W3"/>
<comment type="caution">
    <text evidence="2">The sequence shown here is derived from an EMBL/GenBank/DDBJ whole genome shotgun (WGS) entry which is preliminary data.</text>
</comment>
<name>A0AAV7W1W3_PLEWA</name>